<dbReference type="KEGG" id="phu:Phum_PHUM534030"/>
<dbReference type="Proteomes" id="UP000009046">
    <property type="component" value="Unassembled WGS sequence"/>
</dbReference>
<dbReference type="GeneID" id="8235185"/>
<accession>E0VZH3</accession>
<dbReference type="EMBL" id="DS235852">
    <property type="protein sequence ID" value="EEB18779.1"/>
    <property type="molecule type" value="Genomic_DNA"/>
</dbReference>
<sequence length="336" mass="39132">MFFMSCLEVFSESSFLKNIGKTINHDLQKEPSFSLNSNGFFYIKDYNKKYSKSLNDLNSGYLLYDNESIANGSEVFKICKKSKSSIDSVSFTNDTANKFAKTCIANLIFLNAWRRQKNNYKQTQEKVNCLNEKLDGFEMQVYLLRQLLNAEKSRVDAANENIQNLIQKLQQHDLLEKNYNDLMEYNSQLEFEIKNQENEILTEKFKSRDFEKQLEKERDELNKILIEQNILKEQLKEKEQIVNDKTETINELNKLNEELQLKLSFHVSLVDKTTGQVKSLNDNELDIIQEKIIELTKNKYFWNGGIIKVASLCAKIPVACICTVGSLLLPFPSYRI</sequence>
<keyword evidence="4" id="KW-1185">Reference proteome</keyword>
<name>E0VZH3_PEDHC</name>
<dbReference type="EnsemblMetazoa" id="PHUM534030-RA">
    <property type="protein sequence ID" value="PHUM534030-PA"/>
    <property type="gene ID" value="PHUM534030"/>
</dbReference>
<dbReference type="EMBL" id="AAZO01006484">
    <property type="status" value="NOT_ANNOTATED_CDS"/>
    <property type="molecule type" value="Genomic_DNA"/>
</dbReference>
<dbReference type="RefSeq" id="XP_002431517.1">
    <property type="nucleotide sequence ID" value="XM_002431472.1"/>
</dbReference>
<reference evidence="2" key="1">
    <citation type="submission" date="2007-04" db="EMBL/GenBank/DDBJ databases">
        <title>Annotation of Pediculus humanus corporis strain USDA.</title>
        <authorList>
            <person name="Kirkness E."/>
            <person name="Hannick L."/>
            <person name="Hass B."/>
            <person name="Bruggner R."/>
            <person name="Lawson D."/>
            <person name="Bidwell S."/>
            <person name="Joardar V."/>
            <person name="Caler E."/>
            <person name="Walenz B."/>
            <person name="Inman J."/>
            <person name="Schobel S."/>
            <person name="Galinsky K."/>
            <person name="Amedeo P."/>
            <person name="Strausberg R."/>
        </authorList>
    </citation>
    <scope>NUCLEOTIDE SEQUENCE</scope>
    <source>
        <strain evidence="2">USDA</strain>
    </source>
</reference>
<reference evidence="3" key="3">
    <citation type="submission" date="2020-05" db="UniProtKB">
        <authorList>
            <consortium name="EnsemblMetazoa"/>
        </authorList>
    </citation>
    <scope>IDENTIFICATION</scope>
    <source>
        <strain evidence="3">USDA</strain>
    </source>
</reference>
<reference evidence="2" key="2">
    <citation type="submission" date="2007-04" db="EMBL/GenBank/DDBJ databases">
        <title>The genome of the human body louse.</title>
        <authorList>
            <consortium name="The Human Body Louse Genome Consortium"/>
            <person name="Kirkness E."/>
            <person name="Walenz B."/>
            <person name="Hass B."/>
            <person name="Bruggner R."/>
            <person name="Strausberg R."/>
        </authorList>
    </citation>
    <scope>NUCLEOTIDE SEQUENCE</scope>
    <source>
        <strain evidence="2">USDA</strain>
    </source>
</reference>
<gene>
    <name evidence="3" type="primary">8235185</name>
    <name evidence="2" type="ORF">Phum_PHUM534030</name>
</gene>
<evidence type="ECO:0000313" key="3">
    <source>
        <dbReference type="EnsemblMetazoa" id="PHUM534030-PA"/>
    </source>
</evidence>
<dbReference type="OrthoDB" id="7694231at2759"/>
<keyword evidence="1" id="KW-0175">Coiled coil</keyword>
<evidence type="ECO:0000313" key="4">
    <source>
        <dbReference type="Proteomes" id="UP000009046"/>
    </source>
</evidence>
<organism>
    <name type="scientific">Pediculus humanus subsp. corporis</name>
    <name type="common">Body louse</name>
    <dbReference type="NCBI Taxonomy" id="121224"/>
    <lineage>
        <taxon>Eukaryota</taxon>
        <taxon>Metazoa</taxon>
        <taxon>Ecdysozoa</taxon>
        <taxon>Arthropoda</taxon>
        <taxon>Hexapoda</taxon>
        <taxon>Insecta</taxon>
        <taxon>Pterygota</taxon>
        <taxon>Neoptera</taxon>
        <taxon>Paraneoptera</taxon>
        <taxon>Psocodea</taxon>
        <taxon>Troctomorpha</taxon>
        <taxon>Phthiraptera</taxon>
        <taxon>Anoplura</taxon>
        <taxon>Pediculidae</taxon>
        <taxon>Pediculus</taxon>
    </lineage>
</organism>
<proteinExistence type="predicted"/>
<dbReference type="VEuPathDB" id="VectorBase:PHUM534030"/>
<evidence type="ECO:0000313" key="2">
    <source>
        <dbReference type="EMBL" id="EEB18779.1"/>
    </source>
</evidence>
<dbReference type="InParanoid" id="E0VZH3"/>
<evidence type="ECO:0000256" key="1">
    <source>
        <dbReference type="SAM" id="Coils"/>
    </source>
</evidence>
<feature type="coiled-coil region" evidence="1">
    <location>
        <begin position="113"/>
        <end position="262"/>
    </location>
</feature>
<dbReference type="HOGENOM" id="CLU_827183_0_0_1"/>
<dbReference type="CTD" id="8235185"/>
<dbReference type="AlphaFoldDB" id="E0VZH3"/>
<protein>
    <submittedName>
        <fullName evidence="2 3">Uncharacterized protein</fullName>
    </submittedName>
</protein>
<dbReference type="STRING" id="121224.E0VZH3"/>
<dbReference type="EMBL" id="AAZO01006483">
    <property type="status" value="NOT_ANNOTATED_CDS"/>
    <property type="molecule type" value="Genomic_DNA"/>
</dbReference>